<evidence type="ECO:0000313" key="2">
    <source>
        <dbReference type="EMBL" id="NHR06299.1"/>
    </source>
</evidence>
<evidence type="ECO:0000313" key="3">
    <source>
        <dbReference type="Proteomes" id="UP001515641"/>
    </source>
</evidence>
<keyword evidence="3" id="KW-1185">Reference proteome</keyword>
<organism evidence="2 3">
    <name type="scientific">Chromobacterium fluminis</name>
    <dbReference type="NCBI Taxonomy" id="3044269"/>
    <lineage>
        <taxon>Bacteria</taxon>
        <taxon>Pseudomonadati</taxon>
        <taxon>Pseudomonadota</taxon>
        <taxon>Betaproteobacteria</taxon>
        <taxon>Neisseriales</taxon>
        <taxon>Chromobacteriaceae</taxon>
        <taxon>Chromobacterium</taxon>
    </lineage>
</organism>
<dbReference type="RefSeq" id="WP_166452359.1">
    <property type="nucleotide sequence ID" value="NZ_JAAOMA010000018.1"/>
</dbReference>
<proteinExistence type="predicted"/>
<protein>
    <recommendedName>
        <fullName evidence="1">Cytotoxic necrotizing factor Rho-activating domain-containing protein</fullName>
    </recommendedName>
</protein>
<dbReference type="Gene3D" id="3.60.100.10">
    <property type="entry name" value="Cytotoxic necrotizing factor, Rho-activating domain"/>
    <property type="match status" value="1"/>
</dbReference>
<dbReference type="Proteomes" id="UP001515641">
    <property type="component" value="Unassembled WGS sequence"/>
</dbReference>
<dbReference type="SUPFAM" id="SSF64438">
    <property type="entry name" value="CNF1/YfiH-like putative cysteine hydrolases"/>
    <property type="match status" value="1"/>
</dbReference>
<dbReference type="EMBL" id="JAAOMA010000018">
    <property type="protein sequence ID" value="NHR06299.1"/>
    <property type="molecule type" value="Genomic_DNA"/>
</dbReference>
<dbReference type="InterPro" id="IPR037040">
    <property type="entry name" value="CNF_Rho-act_sf"/>
</dbReference>
<comment type="caution">
    <text evidence="2">The sequence shown here is derived from an EMBL/GenBank/DDBJ whole genome shotgun (WGS) entry which is preliminary data.</text>
</comment>
<dbReference type="Pfam" id="PF05785">
    <property type="entry name" value="CNF1"/>
    <property type="match status" value="1"/>
</dbReference>
<reference evidence="2 3" key="1">
    <citation type="submission" date="2020-03" db="EMBL/GenBank/DDBJ databases">
        <title>Draft genome sequence of environmentally isolated cultures.</title>
        <authorList>
            <person name="Wilson H.S."/>
            <person name="De Leon M.E."/>
        </authorList>
    </citation>
    <scope>NUCLEOTIDE SEQUENCE [LARGE SCALE GENOMIC DNA]</scope>
    <source>
        <strain evidence="2 3">HSC-31F16</strain>
    </source>
</reference>
<name>A0ABX0L9X0_9NEIS</name>
<evidence type="ECO:0000259" key="1">
    <source>
        <dbReference type="Pfam" id="PF05785"/>
    </source>
</evidence>
<dbReference type="InterPro" id="IPR011324">
    <property type="entry name" value="Cytotoxic_necrot_fac-like_cat"/>
</dbReference>
<dbReference type="InterPro" id="IPR008430">
    <property type="entry name" value="CNF_Rho-act"/>
</dbReference>
<gene>
    <name evidence="2" type="ORF">HA052_13950</name>
</gene>
<feature type="domain" description="Cytotoxic necrotizing factor Rho-activating" evidence="1">
    <location>
        <begin position="193"/>
        <end position="344"/>
    </location>
</feature>
<sequence length="404" mass="44018">MKISSPISIKTIYEQLLQQPAAKQGKAQDLRFGLSKSGALVVYNSRLHSLLHPDQTKRAKAFVRQLCQDPNAQANLYHAKKALISQSRVVHDHAKYGDPTANFRQDARQNKIVTTSSPQEKLLFERDKSQVLSGSAAPLIGKGVLSVEGGSQTAAPAGVVDCIRYDSDGERKGKDAISADFIKFYHGGQTKAEELIPGTPIGNHYNKFQFGDALRLIEIGNGLQGTVGMKFDTGKMQDGDCCLFSAGALSGCTMVYALKEGMLYAYHAGTVKNGDDQWETATDGARSIVDAHRRLCGDQAPPDHPVGNNRELAAFLHEHFEHAMMVYSGKGENLDLGKHSRLGHFDYSKTSPQELASVGNALALLKKTGDRLSIEFLGDSMRINHNCGVHSQDAEIYAVDMSQL</sequence>
<accession>A0ABX0L9X0</accession>
<dbReference type="CDD" id="cd16834">
    <property type="entry name" value="CNF1-like"/>
    <property type="match status" value="1"/>
</dbReference>